<keyword evidence="3" id="KW-1185">Reference proteome</keyword>
<evidence type="ECO:0000313" key="2">
    <source>
        <dbReference type="EnsemblMetazoa" id="KAF7491776.1"/>
    </source>
</evidence>
<dbReference type="EMBL" id="WVUK01000058">
    <property type="protein sequence ID" value="KAF7491776.1"/>
    <property type="molecule type" value="Genomic_DNA"/>
</dbReference>
<sequence>MNFHKKSFNHPIIIDSNIIEFVNNIKILGIVFENHFSKSKINFTTHIKNVINKTTKIKNIMFNYCRNTFGIDNKKRMVLFKGLIRPILTYGSEIWSDHINKKQKNNLESLQHQFLKNSIMGFKTISKTCAQSLTKTLLLQTHIDIKGMKFFHNNHIQRIDTNDLKAYIQDFKRTKLIENFALTNQNFQSFFVHNFIPKFVRTSFYTTQFFTGHGPFAEYLHRLRIINHNSCSCDSSSIQNPSHLLLNCPHYALIKTELNLNHITDLSSFVASKDNFKRFKKLCKYIHDHLRSLESSNRHPHQNNSR</sequence>
<evidence type="ECO:0000313" key="3">
    <source>
        <dbReference type="Proteomes" id="UP000070412"/>
    </source>
</evidence>
<reference evidence="2" key="3">
    <citation type="submission" date="2022-06" db="UniProtKB">
        <authorList>
            <consortium name="EnsemblMetazoa"/>
        </authorList>
    </citation>
    <scope>IDENTIFICATION</scope>
</reference>
<accession>A0A834VCI6</accession>
<reference evidence="1" key="2">
    <citation type="submission" date="2020-01" db="EMBL/GenBank/DDBJ databases">
        <authorList>
            <person name="Korhonen P.K.K."/>
            <person name="Guangxu M.G."/>
            <person name="Wang T.W."/>
            <person name="Stroehlein A.J.S."/>
            <person name="Young N.D."/>
            <person name="Ang C.-S.A."/>
            <person name="Fernando D.W.F."/>
            <person name="Lu H.L."/>
            <person name="Taylor S.T."/>
            <person name="Ehtesham M.E.M."/>
            <person name="Najaraj S.H.N."/>
            <person name="Harsha G.H.G."/>
            <person name="Madugundu A.M."/>
            <person name="Renuse S.R."/>
            <person name="Holt D.H."/>
            <person name="Pandey A.P."/>
            <person name="Papenfuss A.P."/>
            <person name="Gasser R.B.G."/>
            <person name="Fischer K.F."/>
        </authorList>
    </citation>
    <scope>NUCLEOTIDE SEQUENCE</scope>
    <source>
        <strain evidence="1">SSS_KF_BRIS2020</strain>
    </source>
</reference>
<evidence type="ECO:0000313" key="1">
    <source>
        <dbReference type="EMBL" id="KAF7491776.1"/>
    </source>
</evidence>
<dbReference type="AlphaFoldDB" id="A0A834VCI6"/>
<dbReference type="EnsemblMetazoa" id="SSS_859s_mrna">
    <property type="protein sequence ID" value="KAF7491776.1"/>
    <property type="gene ID" value="SSS_859"/>
</dbReference>
<name>A0A834VCI6_SARSC</name>
<dbReference type="Proteomes" id="UP000070412">
    <property type="component" value="Unassembled WGS sequence"/>
</dbReference>
<dbReference type="OrthoDB" id="6516885at2759"/>
<reference evidence="3" key="1">
    <citation type="journal article" date="2020" name="PLoS Negl. Trop. Dis.">
        <title>High-quality nuclear genome for Sarcoptes scabiei-A critical resource for a neglected parasite.</title>
        <authorList>
            <person name="Korhonen P.K."/>
            <person name="Gasser R.B."/>
            <person name="Ma G."/>
            <person name="Wang T."/>
            <person name="Stroehlein A.J."/>
            <person name="Young N.D."/>
            <person name="Ang C.S."/>
            <person name="Fernando D.D."/>
            <person name="Lu H.C."/>
            <person name="Taylor S."/>
            <person name="Reynolds S.L."/>
            <person name="Mofiz E."/>
            <person name="Najaraj S.H."/>
            <person name="Gowda H."/>
            <person name="Madugundu A."/>
            <person name="Renuse S."/>
            <person name="Holt D."/>
            <person name="Pandey A."/>
            <person name="Papenfuss A.T."/>
            <person name="Fischer K."/>
        </authorList>
    </citation>
    <scope>NUCLEOTIDE SEQUENCE [LARGE SCALE GENOMIC DNA]</scope>
</reference>
<protein>
    <submittedName>
        <fullName evidence="1">Retrovirus-related Pol polyprotein from type-1 retrotransposable element R1 4</fullName>
    </submittedName>
</protein>
<organism evidence="1">
    <name type="scientific">Sarcoptes scabiei</name>
    <name type="common">Itch mite</name>
    <name type="synonym">Acarus scabiei</name>
    <dbReference type="NCBI Taxonomy" id="52283"/>
    <lineage>
        <taxon>Eukaryota</taxon>
        <taxon>Metazoa</taxon>
        <taxon>Ecdysozoa</taxon>
        <taxon>Arthropoda</taxon>
        <taxon>Chelicerata</taxon>
        <taxon>Arachnida</taxon>
        <taxon>Acari</taxon>
        <taxon>Acariformes</taxon>
        <taxon>Sarcoptiformes</taxon>
        <taxon>Astigmata</taxon>
        <taxon>Psoroptidia</taxon>
        <taxon>Sarcoptoidea</taxon>
        <taxon>Sarcoptidae</taxon>
        <taxon>Sarcoptinae</taxon>
        <taxon>Sarcoptes</taxon>
    </lineage>
</organism>
<proteinExistence type="predicted"/>
<gene>
    <name evidence="1" type="primary">SSS_859g</name>
    <name evidence="1" type="ORF">SSS_859</name>
</gene>